<dbReference type="RefSeq" id="WP_251969117.1">
    <property type="nucleotide sequence ID" value="NZ_AP025730.1"/>
</dbReference>
<organism evidence="2 3">
    <name type="scientific">Sphaerotilus microaerophilus</name>
    <dbReference type="NCBI Taxonomy" id="2914710"/>
    <lineage>
        <taxon>Bacteria</taxon>
        <taxon>Pseudomonadati</taxon>
        <taxon>Pseudomonadota</taxon>
        <taxon>Betaproteobacteria</taxon>
        <taxon>Burkholderiales</taxon>
        <taxon>Sphaerotilaceae</taxon>
        <taxon>Sphaerotilus</taxon>
    </lineage>
</organism>
<dbReference type="Gene3D" id="3.30.70.1900">
    <property type="match status" value="1"/>
</dbReference>
<dbReference type="Proteomes" id="UP001057498">
    <property type="component" value="Chromosome"/>
</dbReference>
<gene>
    <name evidence="2" type="ORF">CATMQ487_27330</name>
</gene>
<sequence>MLMLGLTSSIGPGRRELPMHLGGVLHGMVEAGVLAHDPAILEVLRPAGAQAPARFSVQAPPVDAPGNNAVEPTTDVGAGFELSFGVLLFGAAVPFWPRVLSALLLQARNRLHGRQIDYTNATVVTPGSEPTSVWYEGATTIKHLPDLRLAWARQHAALQADADSLPRLHHLLLRSPLLLASRSAAREGLQRYGQLPWPSLGSVLDSIAQRLIALEPELAQALQIGPGWSSGPATRSVMPLTPAQSPAEQIVWTYRAAARGVHPPRSRSLELPGIVGTLIFPGGNDPLERALLHWGQWIGVGQKTTMGCGQYVYRAS</sequence>
<dbReference type="InterPro" id="IPR019267">
    <property type="entry name" value="CRISPR-assoc_Cas6_C"/>
</dbReference>
<dbReference type="EMBL" id="AP025730">
    <property type="protein sequence ID" value="BDI05763.1"/>
    <property type="molecule type" value="Genomic_DNA"/>
</dbReference>
<name>A0ABM7YMU7_9BURK</name>
<keyword evidence="3" id="KW-1185">Reference proteome</keyword>
<proteinExistence type="predicted"/>
<dbReference type="Pfam" id="PF10040">
    <property type="entry name" value="CRISPR_Cas6"/>
    <property type="match status" value="1"/>
</dbReference>
<evidence type="ECO:0000313" key="3">
    <source>
        <dbReference type="Proteomes" id="UP001057498"/>
    </source>
</evidence>
<accession>A0ABM7YMU7</accession>
<reference evidence="2" key="1">
    <citation type="submission" date="2022-04" db="EMBL/GenBank/DDBJ databases">
        <title>Whole genome sequence of Sphaerotilus sp. FB-5.</title>
        <authorList>
            <person name="Takeda M."/>
            <person name="Narihara S."/>
            <person name="Akimoto M."/>
            <person name="Akimoto R."/>
            <person name="Nishiyashiki S."/>
            <person name="Murakami T."/>
        </authorList>
    </citation>
    <scope>NUCLEOTIDE SEQUENCE</scope>
    <source>
        <strain evidence="2">FB-5</strain>
    </source>
</reference>
<evidence type="ECO:0000259" key="1">
    <source>
        <dbReference type="Pfam" id="PF10040"/>
    </source>
</evidence>
<feature type="domain" description="CRISPR-associated protein Cas6 C-terminal" evidence="1">
    <location>
        <begin position="174"/>
        <end position="311"/>
    </location>
</feature>
<protein>
    <recommendedName>
        <fullName evidence="1">CRISPR-associated protein Cas6 C-terminal domain-containing protein</fullName>
    </recommendedName>
</protein>
<evidence type="ECO:0000313" key="2">
    <source>
        <dbReference type="EMBL" id="BDI05763.1"/>
    </source>
</evidence>